<comment type="similarity">
    <text evidence="1 7">Belongs to the DNA photolyase class-1 family.</text>
</comment>
<evidence type="ECO:0000256" key="2">
    <source>
        <dbReference type="ARBA" id="ARBA00022630"/>
    </source>
</evidence>
<protein>
    <recommendedName>
        <fullName evidence="7">Cryptochrome DASH</fullName>
    </recommendedName>
</protein>
<dbReference type="SUPFAM" id="SSF52425">
    <property type="entry name" value="Cryptochrome/photolyase, N-terminal domain"/>
    <property type="match status" value="1"/>
</dbReference>
<dbReference type="NCBIfam" id="TIGR02765">
    <property type="entry name" value="crypto_DASH"/>
    <property type="match status" value="1"/>
</dbReference>
<dbReference type="InterPro" id="IPR036134">
    <property type="entry name" value="Crypto/Photolyase_FAD-like_sf"/>
</dbReference>
<dbReference type="STRING" id="1330021.A0A367L556"/>
<dbReference type="InterPro" id="IPR036155">
    <property type="entry name" value="Crypto/Photolyase_N_sf"/>
</dbReference>
<feature type="compositionally biased region" description="Gly residues" evidence="8">
    <location>
        <begin position="577"/>
        <end position="588"/>
    </location>
</feature>
<proteinExistence type="inferred from homology"/>
<comment type="cofactor">
    <cofactor evidence="7">
        <name>(6R)-5,10-methylene-5,6,7,8-tetrahydrofolate</name>
        <dbReference type="ChEBI" id="CHEBI:15636"/>
    </cofactor>
    <text evidence="7">Binds 1 5,10-methenyltetrahydrofolate (MTHF) per subunit.</text>
</comment>
<dbReference type="Proteomes" id="UP000253664">
    <property type="component" value="Unassembled WGS sequence"/>
</dbReference>
<feature type="binding site" evidence="5">
    <location>
        <position position="287"/>
    </location>
    <ligand>
        <name>FAD</name>
        <dbReference type="ChEBI" id="CHEBI:57692"/>
    </ligand>
</feature>
<sequence length="719" mass="80574">MGAGTNTLVYVLRRDLRTRDNPILHHLATASDHGFTHLLPVFVFVSRQMEVSGFLRPDHQSPYPPARSQVGGYWRCGPHRAKFITQAVWDLRNNLQRLDSGLVIRVGEIKDVVDHLIRDLDGESSKPAAVWMTDDVSWEEKQEQDQVAAVCTDHGVGFKVWPDEKYFVDDRDTELSSPKDLPDVFTTYRKSQELLRQRPRPVLPAPKASALPPFPTPSTIPKQHGPFDIPDSCQQFEANLLKPLDDILAEPPKFPDDAESGHPFKGGENAAQDRLTHLVKSGAVTSYKATRNGLLGSDYSTKLSAFLALGCITARQVHEALVKFEDGEDATYEGVQGYGGGENEGTKAIRFELLWRDYMRLCTAKFGRKLFSLSGFTQGKRYDGKWKSANTKMAPKGQTPPPTDVAKMLHRFLSGNTGMGLIDASQRELFLTGYTSNRARQNAASFLTKHLGIDWRYGAEWYEMMLVDHDVSSNWANWQYVAGVGNDPRGDARIFNPVKQAFDYDKDGTFVRTWLPELKDLEKSENVFQVWTTSPEDLEKTGLTDNIMVTDPLKRIDFRLDRKPRNSRRSFPRKRGGGQGGRGGGGGDGGRRRGTGGSPRGGASNQGMNRDQNRPNEGPANGQATPDTWDHYKSGKNYTTAQNMSPQYNTASSQTYVPSYPANWYPDQFIRSRGSGQYGYSRAGNGRWQNYRPSFPDGYLHQPPPFGPVYPFMQPGHHQ</sequence>
<gene>
    <name evidence="10" type="ORF">L249_3923</name>
</gene>
<feature type="site" description="Electron transfer via tryptophanyl radical" evidence="6">
    <location>
        <position position="386"/>
    </location>
</feature>
<comment type="caution">
    <text evidence="10">The sequence shown here is derived from an EMBL/GenBank/DDBJ whole genome shotgun (WGS) entry which is preliminary data.</text>
</comment>
<feature type="binding site" evidence="5">
    <location>
        <begin position="300"/>
        <end position="304"/>
    </location>
    <ligand>
        <name>FAD</name>
        <dbReference type="ChEBI" id="CHEBI:57692"/>
    </ligand>
</feature>
<keyword evidence="4 7" id="KW-0157">Chromophore</keyword>
<evidence type="ECO:0000256" key="4">
    <source>
        <dbReference type="ARBA" id="ARBA00022991"/>
    </source>
</evidence>
<dbReference type="AlphaFoldDB" id="A0A367L556"/>
<dbReference type="Pfam" id="PF00875">
    <property type="entry name" value="DNA_photolyase"/>
    <property type="match status" value="1"/>
</dbReference>
<feature type="compositionally biased region" description="Polar residues" evidence="8">
    <location>
        <begin position="636"/>
        <end position="652"/>
    </location>
</feature>
<dbReference type="OrthoDB" id="435881at2759"/>
<feature type="binding site" evidence="5">
    <location>
        <begin position="468"/>
        <end position="470"/>
    </location>
    <ligand>
        <name>FAD</name>
        <dbReference type="ChEBI" id="CHEBI:57692"/>
    </ligand>
</feature>
<evidence type="ECO:0000256" key="6">
    <source>
        <dbReference type="PIRSR" id="PIRSR602081-2"/>
    </source>
</evidence>
<evidence type="ECO:0000256" key="8">
    <source>
        <dbReference type="SAM" id="MobiDB-lite"/>
    </source>
</evidence>
<dbReference type="GO" id="GO:0071949">
    <property type="term" value="F:FAD binding"/>
    <property type="evidence" value="ECO:0007669"/>
    <property type="project" value="TreeGrafter"/>
</dbReference>
<evidence type="ECO:0000256" key="3">
    <source>
        <dbReference type="ARBA" id="ARBA00022827"/>
    </source>
</evidence>
<evidence type="ECO:0000259" key="9">
    <source>
        <dbReference type="PROSITE" id="PS51645"/>
    </source>
</evidence>
<dbReference type="PANTHER" id="PTHR11455">
    <property type="entry name" value="CRYPTOCHROME"/>
    <property type="match status" value="1"/>
</dbReference>
<name>A0A367L556_9HYPO</name>
<feature type="site" description="Electron transfer via tryptophanyl radical" evidence="6">
    <location>
        <position position="455"/>
    </location>
</feature>
<feature type="region of interest" description="Disordered" evidence="8">
    <location>
        <begin position="558"/>
        <end position="652"/>
    </location>
</feature>
<keyword evidence="3 5" id="KW-0274">FAD</keyword>
<dbReference type="InterPro" id="IPR005101">
    <property type="entry name" value="Cryptochr/Photolyase_FAD-bd"/>
</dbReference>
<feature type="site" description="Electron transfer via tryptophanyl radical" evidence="6">
    <location>
        <position position="478"/>
    </location>
</feature>
<comment type="function">
    <text evidence="7">May have a photoreceptor function.</text>
</comment>
<evidence type="ECO:0000256" key="5">
    <source>
        <dbReference type="PIRSR" id="PIRSR602081-1"/>
    </source>
</evidence>
<keyword evidence="2 5" id="KW-0285">Flavoprotein</keyword>
<dbReference type="GO" id="GO:0003684">
    <property type="term" value="F:damaged DNA binding"/>
    <property type="evidence" value="ECO:0007669"/>
    <property type="project" value="TreeGrafter"/>
</dbReference>
<evidence type="ECO:0000256" key="1">
    <source>
        <dbReference type="ARBA" id="ARBA00005862"/>
    </source>
</evidence>
<dbReference type="EMBL" id="LKCN02000014">
    <property type="protein sequence ID" value="RCI09538.1"/>
    <property type="molecule type" value="Genomic_DNA"/>
</dbReference>
<reference evidence="10 11" key="1">
    <citation type="journal article" date="2015" name="BMC Genomics">
        <title>Insights from the genome of Ophiocordyceps polyrhachis-furcata to pathogenicity and host specificity in insect fungi.</title>
        <authorList>
            <person name="Wichadakul D."/>
            <person name="Kobmoo N."/>
            <person name="Ingsriswang S."/>
            <person name="Tangphatsornruang S."/>
            <person name="Chantasingh D."/>
            <person name="Luangsa-ard J.J."/>
            <person name="Eurwilaichitr L."/>
        </authorList>
    </citation>
    <scope>NUCLEOTIDE SEQUENCE [LARGE SCALE GENOMIC DNA]</scope>
    <source>
        <strain evidence="10 11">BCC 54312</strain>
    </source>
</reference>
<evidence type="ECO:0000313" key="10">
    <source>
        <dbReference type="EMBL" id="RCI09538.1"/>
    </source>
</evidence>
<dbReference type="GO" id="GO:0003904">
    <property type="term" value="F:deoxyribodipyrimidine photo-lyase activity"/>
    <property type="evidence" value="ECO:0007669"/>
    <property type="project" value="TreeGrafter"/>
</dbReference>
<dbReference type="Gene3D" id="3.40.50.620">
    <property type="entry name" value="HUPs"/>
    <property type="match status" value="1"/>
</dbReference>
<dbReference type="InterPro" id="IPR002081">
    <property type="entry name" value="Cryptochrome/DNA_photolyase_1"/>
</dbReference>
<dbReference type="PANTHER" id="PTHR11455:SF22">
    <property type="entry name" value="CRYPTOCHROME DASH"/>
    <property type="match status" value="1"/>
</dbReference>
<evidence type="ECO:0000313" key="11">
    <source>
        <dbReference type="Proteomes" id="UP000253664"/>
    </source>
</evidence>
<feature type="compositionally biased region" description="Basic residues" evidence="8">
    <location>
        <begin position="565"/>
        <end position="576"/>
    </location>
</feature>
<dbReference type="Pfam" id="PF03441">
    <property type="entry name" value="FAD_binding_7"/>
    <property type="match status" value="1"/>
</dbReference>
<keyword evidence="11" id="KW-1185">Reference proteome</keyword>
<dbReference type="Gene3D" id="1.10.579.10">
    <property type="entry name" value="DNA Cyclobutane Dipyrimidine Photolyase, subunit A, domain 3"/>
    <property type="match status" value="1"/>
</dbReference>
<dbReference type="SUPFAM" id="SSF48173">
    <property type="entry name" value="Cryptochrome/photolyase FAD-binding domain"/>
    <property type="match status" value="1"/>
</dbReference>
<dbReference type="Gene3D" id="1.25.40.80">
    <property type="match status" value="1"/>
</dbReference>
<dbReference type="PRINTS" id="PR00147">
    <property type="entry name" value="DNAPHOTLYASE"/>
</dbReference>
<feature type="domain" description="Photolyase/cryptochrome alpha/beta" evidence="9">
    <location>
        <begin position="6"/>
        <end position="166"/>
    </location>
</feature>
<dbReference type="InterPro" id="IPR006050">
    <property type="entry name" value="DNA_photolyase_N"/>
</dbReference>
<accession>A0A367L556</accession>
<comment type="cofactor">
    <cofactor evidence="5 7">
        <name>FAD</name>
        <dbReference type="ChEBI" id="CHEBI:57692"/>
    </cofactor>
    <text evidence="5 7">Binds 1 FAD per subunit.</text>
</comment>
<evidence type="ECO:0000256" key="7">
    <source>
        <dbReference type="RuleBase" id="RU367151"/>
    </source>
</evidence>
<organism evidence="10 11">
    <name type="scientific">Ophiocordyceps polyrhachis-furcata BCC 54312</name>
    <dbReference type="NCBI Taxonomy" id="1330021"/>
    <lineage>
        <taxon>Eukaryota</taxon>
        <taxon>Fungi</taxon>
        <taxon>Dikarya</taxon>
        <taxon>Ascomycota</taxon>
        <taxon>Pezizomycotina</taxon>
        <taxon>Sordariomycetes</taxon>
        <taxon>Hypocreomycetidae</taxon>
        <taxon>Hypocreales</taxon>
        <taxon>Ophiocordycipitaceae</taxon>
        <taxon>Ophiocordyceps</taxon>
    </lineage>
</organism>
<dbReference type="InterPro" id="IPR014729">
    <property type="entry name" value="Rossmann-like_a/b/a_fold"/>
</dbReference>
<dbReference type="InterPro" id="IPR014133">
    <property type="entry name" value="Cry_DASH"/>
</dbReference>
<dbReference type="PROSITE" id="PS51645">
    <property type="entry name" value="PHR_CRY_ALPHA_BETA"/>
    <property type="match status" value="1"/>
</dbReference>
<dbReference type="GO" id="GO:0000719">
    <property type="term" value="P:photoreactive repair"/>
    <property type="evidence" value="ECO:0007669"/>
    <property type="project" value="TreeGrafter"/>
</dbReference>